<sequence>MTEFLDRHFAKEFKQLMAELRSETRFSIKQLPSPFSKPTLLNKVYIKGIEDEKYSKLNGKYAPIRKSNSIVRNIYHNNGQKKSETTYTAKDGNALIVTNENLHLPYRYRPTDKALEYVDYRETNGVRTFIYSIPKKYLYKTKQTALVLAQNTKRSHYGGLKLMLTNGHSIYLYIVSLGNVREREGNVPLITKTGNDYSVELQKLQEYWLQRGIIFPKNVLELETPYGDSTNLGYKVLEAVEDYVGIDEFSITERAEMKARQAY</sequence>
<name>A0A0B5NPG3_BACTU</name>
<geneLocation type="plasmid" evidence="1 4">
    <name>2</name>
</geneLocation>
<dbReference type="EMBL" id="VKQN01000001">
    <property type="protein sequence ID" value="MDR4174773.1"/>
    <property type="molecule type" value="Genomic_DNA"/>
</dbReference>
<protein>
    <submittedName>
        <fullName evidence="3">Uncharacterized protein</fullName>
    </submittedName>
</protein>
<dbReference type="KEGG" id="btw:BF38_5917"/>
<dbReference type="RefSeq" id="WP_000134297.1">
    <property type="nucleotide sequence ID" value="NZ_CP009334.1"/>
</dbReference>
<dbReference type="EMBL" id="CP009334">
    <property type="protein sequence ID" value="AJG74023.1"/>
    <property type="molecule type" value="Genomic_DNA"/>
</dbReference>
<organism evidence="3 5">
    <name type="scientific">Bacillus thuringiensis</name>
    <dbReference type="NCBI Taxonomy" id="1428"/>
    <lineage>
        <taxon>Bacteria</taxon>
        <taxon>Bacillati</taxon>
        <taxon>Bacillota</taxon>
        <taxon>Bacilli</taxon>
        <taxon>Bacillales</taxon>
        <taxon>Bacillaceae</taxon>
        <taxon>Bacillus</taxon>
        <taxon>Bacillus cereus group</taxon>
    </lineage>
</organism>
<evidence type="ECO:0000313" key="2">
    <source>
        <dbReference type="EMBL" id="MDR4174773.1"/>
    </source>
</evidence>
<dbReference type="AlphaFoldDB" id="A0A0B5NPG3"/>
<keyword evidence="3" id="KW-0614">Plasmid</keyword>
<reference evidence="1 4" key="1">
    <citation type="journal article" date="2015" name="Genome Announc.">
        <title>Complete genome sequences for 35 biothreat assay-relevant bacillus species.</title>
        <authorList>
            <person name="Johnson S.L."/>
            <person name="Daligault H.E."/>
            <person name="Davenport K.W."/>
            <person name="Jaissle J."/>
            <person name="Frey K.G."/>
            <person name="Ladner J.T."/>
            <person name="Broomall S.M."/>
            <person name="Bishop-Lilly K.A."/>
            <person name="Bruce D.C."/>
            <person name="Gibbons H.S."/>
            <person name="Coyne S.R."/>
            <person name="Lo C.C."/>
            <person name="Meincke L."/>
            <person name="Munk A.C."/>
            <person name="Koroleva G.I."/>
            <person name="Rosenzweig C.N."/>
            <person name="Palacios G.F."/>
            <person name="Redden C.L."/>
            <person name="Minogue T.D."/>
            <person name="Chain P.S."/>
        </authorList>
    </citation>
    <scope>NUCLEOTIDE SEQUENCE [LARGE SCALE GENOMIC DNA]</scope>
    <source>
        <strain evidence="1 4">HD1011</strain>
        <plasmid evidence="1 4">2</plasmid>
    </source>
</reference>
<evidence type="ECO:0000313" key="1">
    <source>
        <dbReference type="EMBL" id="AJG74023.1"/>
    </source>
</evidence>
<geneLocation type="plasmid" evidence="3 5">
    <name>unnamed3</name>
</geneLocation>
<dbReference type="Proteomes" id="UP000501107">
    <property type="component" value="Plasmid unnamed3"/>
</dbReference>
<proteinExistence type="predicted"/>
<reference evidence="2" key="2">
    <citation type="submission" date="2019-07" db="EMBL/GenBank/DDBJ databases">
        <title>Phylogenomic Reclassification of ATCC Bacillus Strains and Various Taxa within the Genus Bacillus.</title>
        <authorList>
            <person name="Riojas M.A."/>
            <person name="Frank A.M."/>
            <person name="Fenn S.L."/>
            <person name="King S.P."/>
            <person name="Brower S.M."/>
            <person name="Hazbon M.H."/>
        </authorList>
    </citation>
    <scope>NUCLEOTIDE SEQUENCE</scope>
    <source>
        <strain evidence="2">ATCC 35646</strain>
    </source>
</reference>
<evidence type="ECO:0000313" key="5">
    <source>
        <dbReference type="Proteomes" id="UP000501107"/>
    </source>
</evidence>
<evidence type="ECO:0000313" key="4">
    <source>
        <dbReference type="Proteomes" id="UP000031876"/>
    </source>
</evidence>
<evidence type="ECO:0000313" key="3">
    <source>
        <dbReference type="EMBL" id="QKH22651.1"/>
    </source>
</evidence>
<dbReference type="Proteomes" id="UP001181533">
    <property type="component" value="Unassembled WGS sequence"/>
</dbReference>
<reference evidence="3 5" key="3">
    <citation type="submission" date="2020-05" db="EMBL/GenBank/DDBJ databases">
        <title>FDA dAtabase for Regulatory Grade micrObial Sequences (FDA-ARGOS): Supporting development and validation of Infectious Disease Dx tests.</title>
        <authorList>
            <person name="Nelson B."/>
            <person name="Plummer A."/>
            <person name="Tallon L."/>
            <person name="Sadzewicz L."/>
            <person name="Zhao X."/>
            <person name="Vavikolanu K."/>
            <person name="Mehta A."/>
            <person name="Aluvathingal J."/>
            <person name="Nadendla S."/>
            <person name="Myers T."/>
            <person name="Yan Y."/>
            <person name="Sichtig H."/>
        </authorList>
    </citation>
    <scope>NUCLEOTIDE SEQUENCE [LARGE SCALE GENOMIC DNA]</scope>
    <source>
        <strain evidence="3 5">FDAARGOS_795</strain>
        <plasmid evidence="3 5">unnamed3</plasmid>
    </source>
</reference>
<gene>
    <name evidence="1" type="ORF">BF38_5917</name>
    <name evidence="2" type="ORF">FO599_01325</name>
    <name evidence="3" type="ORF">FOC89_01295</name>
</gene>
<dbReference type="Proteomes" id="UP000031876">
    <property type="component" value="Plasmid 2"/>
</dbReference>
<accession>A0A0B5NPG3</accession>
<dbReference type="EMBL" id="CP053979">
    <property type="protein sequence ID" value="QKH22651.1"/>
    <property type="molecule type" value="Genomic_DNA"/>
</dbReference>